<dbReference type="Gene3D" id="3.30.300.210">
    <property type="entry name" value="Nutrient germinant receptor protein C, domain 3"/>
    <property type="match status" value="1"/>
</dbReference>
<dbReference type="RefSeq" id="WP_382347097.1">
    <property type="nucleotide sequence ID" value="NZ_JBHSMC010000001.1"/>
</dbReference>
<evidence type="ECO:0000256" key="2">
    <source>
        <dbReference type="ARBA" id="ARBA00007886"/>
    </source>
</evidence>
<dbReference type="PROSITE" id="PS51257">
    <property type="entry name" value="PROKAR_LIPOPROTEIN"/>
    <property type="match status" value="1"/>
</dbReference>
<comment type="similarity">
    <text evidence="2">Belongs to the GerABKC lipoprotein family.</text>
</comment>
<evidence type="ECO:0000256" key="4">
    <source>
        <dbReference type="ARBA" id="ARBA00022729"/>
    </source>
</evidence>
<dbReference type="Pfam" id="PF05504">
    <property type="entry name" value="Spore_GerAC"/>
    <property type="match status" value="1"/>
</dbReference>
<keyword evidence="4" id="KW-0732">Signal</keyword>
<organism evidence="10 11">
    <name type="scientific">Lederbergia graminis</name>
    <dbReference type="NCBI Taxonomy" id="735518"/>
    <lineage>
        <taxon>Bacteria</taxon>
        <taxon>Bacillati</taxon>
        <taxon>Bacillota</taxon>
        <taxon>Bacilli</taxon>
        <taxon>Bacillales</taxon>
        <taxon>Bacillaceae</taxon>
        <taxon>Lederbergia</taxon>
    </lineage>
</organism>
<comment type="caution">
    <text evidence="10">The sequence shown here is derived from an EMBL/GenBank/DDBJ whole genome shotgun (WGS) entry which is preliminary data.</text>
</comment>
<name>A0ABW0LF05_9BACI</name>
<evidence type="ECO:0000313" key="10">
    <source>
        <dbReference type="EMBL" id="MFC5463512.1"/>
    </source>
</evidence>
<keyword evidence="5" id="KW-0472">Membrane</keyword>
<evidence type="ECO:0000256" key="5">
    <source>
        <dbReference type="ARBA" id="ARBA00023136"/>
    </source>
</evidence>
<dbReference type="NCBIfam" id="TIGR02887">
    <property type="entry name" value="spore_ger_x_C"/>
    <property type="match status" value="1"/>
</dbReference>
<keyword evidence="6" id="KW-0564">Palmitate</keyword>
<sequence length="359" mass="41530">MRVHAFLLILMSTFLLTGCINLQQRVLDDVQLITALGYAELDEDIIEITAVYPDFQPDKSVKSKIFTVQDTMAKEIQNDINLQSEKPYVAGKIEVILYDKNLSERGISKLLDQFIRNPSIGSKIYLGILEGNPKEILSKQYGKIDNGLFLSNLIEQNIETGLLPKTNFHLFNYALYSDGMDAWLPIIKQKEDTVNISGIGLFKDDKLVDTLREDDFFLFKALLEHKSNHETFSIRLPENEELSIFNISSKRKYNISQPMKPSEIIITLKMKAIIREYSDKHLTGNKIHKLEKDVEKYLKETSEEMIRKFQEHHIDPLGMGEQIRSRTRKWDKDKWYELYPNLQVTIKPEVTIIGSGIIE</sequence>
<dbReference type="InterPro" id="IPR038501">
    <property type="entry name" value="Spore_GerAC_C_sf"/>
</dbReference>
<keyword evidence="11" id="KW-1185">Reference proteome</keyword>
<dbReference type="InterPro" id="IPR046953">
    <property type="entry name" value="Spore_GerAC-like_C"/>
</dbReference>
<comment type="subcellular location">
    <subcellularLocation>
        <location evidence="1">Membrane</location>
        <topology evidence="1">Lipid-anchor</topology>
    </subcellularLocation>
</comment>
<feature type="domain" description="Spore germination protein N-terminal" evidence="9">
    <location>
        <begin position="24"/>
        <end position="188"/>
    </location>
</feature>
<keyword evidence="7" id="KW-0449">Lipoprotein</keyword>
<evidence type="ECO:0000256" key="1">
    <source>
        <dbReference type="ARBA" id="ARBA00004635"/>
    </source>
</evidence>
<evidence type="ECO:0000259" key="9">
    <source>
        <dbReference type="Pfam" id="PF25198"/>
    </source>
</evidence>
<evidence type="ECO:0000256" key="7">
    <source>
        <dbReference type="ARBA" id="ARBA00023288"/>
    </source>
</evidence>
<reference evidence="11" key="1">
    <citation type="journal article" date="2019" name="Int. J. Syst. Evol. Microbiol.">
        <title>The Global Catalogue of Microorganisms (GCM) 10K type strain sequencing project: providing services to taxonomists for standard genome sequencing and annotation.</title>
        <authorList>
            <consortium name="The Broad Institute Genomics Platform"/>
            <consortium name="The Broad Institute Genome Sequencing Center for Infectious Disease"/>
            <person name="Wu L."/>
            <person name="Ma J."/>
        </authorList>
    </citation>
    <scope>NUCLEOTIDE SEQUENCE [LARGE SCALE GENOMIC DNA]</scope>
    <source>
        <strain evidence="11">CGMCC 1.12237</strain>
    </source>
</reference>
<evidence type="ECO:0000259" key="8">
    <source>
        <dbReference type="Pfam" id="PF05504"/>
    </source>
</evidence>
<dbReference type="PANTHER" id="PTHR35789:SF1">
    <property type="entry name" value="SPORE GERMINATION PROTEIN B3"/>
    <property type="match status" value="1"/>
</dbReference>
<dbReference type="InterPro" id="IPR057336">
    <property type="entry name" value="GerAC_N"/>
</dbReference>
<proteinExistence type="inferred from homology"/>
<dbReference type="PANTHER" id="PTHR35789">
    <property type="entry name" value="SPORE GERMINATION PROTEIN B3"/>
    <property type="match status" value="1"/>
</dbReference>
<protein>
    <submittedName>
        <fullName evidence="10">Ger(X)C family spore germination protein</fullName>
    </submittedName>
</protein>
<dbReference type="Pfam" id="PF25198">
    <property type="entry name" value="Spore_GerAC_N"/>
    <property type="match status" value="1"/>
</dbReference>
<evidence type="ECO:0000256" key="6">
    <source>
        <dbReference type="ARBA" id="ARBA00023139"/>
    </source>
</evidence>
<accession>A0ABW0LF05</accession>
<evidence type="ECO:0000256" key="3">
    <source>
        <dbReference type="ARBA" id="ARBA00022544"/>
    </source>
</evidence>
<dbReference type="InterPro" id="IPR008844">
    <property type="entry name" value="Spore_GerAC-like"/>
</dbReference>
<dbReference type="Proteomes" id="UP001596147">
    <property type="component" value="Unassembled WGS sequence"/>
</dbReference>
<feature type="domain" description="Spore germination GerAC-like C-terminal" evidence="8">
    <location>
        <begin position="197"/>
        <end position="356"/>
    </location>
</feature>
<dbReference type="EMBL" id="JBHSMC010000001">
    <property type="protein sequence ID" value="MFC5463512.1"/>
    <property type="molecule type" value="Genomic_DNA"/>
</dbReference>
<gene>
    <name evidence="10" type="ORF">ACFPM4_01960</name>
</gene>
<keyword evidence="3" id="KW-0309">Germination</keyword>
<evidence type="ECO:0000313" key="11">
    <source>
        <dbReference type="Proteomes" id="UP001596147"/>
    </source>
</evidence>